<dbReference type="PANTHER" id="PTHR11938">
    <property type="entry name" value="FAD NADPH DEHYDROGENASE/OXIDOREDUCTASE"/>
    <property type="match status" value="1"/>
</dbReference>
<comment type="function">
    <text evidence="22">Catalyzes the conversion of L-glutamine and 2-oxoglutarate into two molecules of L-glutamate.</text>
</comment>
<evidence type="ECO:0000256" key="16">
    <source>
        <dbReference type="ARBA" id="ARBA00023004"/>
    </source>
</evidence>
<evidence type="ECO:0000256" key="8">
    <source>
        <dbReference type="ARBA" id="ARBA00022605"/>
    </source>
</evidence>
<keyword evidence="19" id="KW-0003">3Fe-4S</keyword>
<evidence type="ECO:0000256" key="6">
    <source>
        <dbReference type="ARBA" id="ARBA00009716"/>
    </source>
</evidence>
<evidence type="ECO:0000256" key="5">
    <source>
        <dbReference type="ARBA" id="ARBA00004909"/>
    </source>
</evidence>
<comment type="similarity">
    <text evidence="6">Belongs to the glutamate synthase family.</text>
</comment>
<dbReference type="InterPro" id="IPR013785">
    <property type="entry name" value="Aldolase_TIM"/>
</dbReference>
<dbReference type="FunFam" id="3.20.20.70:FF:000061">
    <property type="entry name" value="Glutamate synthase large subunit"/>
    <property type="match status" value="1"/>
</dbReference>
<dbReference type="EMBL" id="CGIG01000001">
    <property type="protein sequence ID" value="CPR14809.1"/>
    <property type="molecule type" value="Genomic_DNA"/>
</dbReference>
<dbReference type="GO" id="GO:0051538">
    <property type="term" value="F:3 iron, 4 sulfur cluster binding"/>
    <property type="evidence" value="ECO:0007669"/>
    <property type="project" value="UniProtKB-KW"/>
</dbReference>
<keyword evidence="8" id="KW-0028">Amino-acid biosynthesis</keyword>
<accession>A0A0G4JS34</accession>
<keyword evidence="15 26" id="KW-0560">Oxidoreductase</keyword>
<dbReference type="CDD" id="cd00982">
    <property type="entry name" value="gltB_C"/>
    <property type="match status" value="1"/>
</dbReference>
<protein>
    <recommendedName>
        <fullName evidence="23">Glutamate synthase [NADPH] large chain</fullName>
        <ecNumber evidence="7">1.4.1.13</ecNumber>
    </recommendedName>
    <alternativeName>
        <fullName evidence="24">Glutamate synthase subunit alpha</fullName>
    </alternativeName>
</protein>
<keyword evidence="18" id="KW-0314">Glutamate biosynthesis</keyword>
<comment type="pathway">
    <text evidence="5">Nitrogen metabolism.</text>
</comment>
<dbReference type="FunFam" id="3.60.20.10:FF:000001">
    <property type="entry name" value="Glutamate synthase, large subunit"/>
    <property type="match status" value="1"/>
</dbReference>
<keyword evidence="16" id="KW-0408">Iron</keyword>
<dbReference type="NCBIfam" id="NF008730">
    <property type="entry name" value="PRK11750.1"/>
    <property type="match status" value="1"/>
</dbReference>
<evidence type="ECO:0000256" key="4">
    <source>
        <dbReference type="ARBA" id="ARBA00004802"/>
    </source>
</evidence>
<sequence length="1486" mass="164008">MLYDSSQERDNCGFGLIAHIEGEPSHKVVRTAIHALARMQHRGAILADGKTGDGCGLLLQKPDRFFRLVAEERGWRLAKNYSVGMMFLNQDEELARASRRIVEEELQNETLSVLGWREVPTNPDVLGEIALSSLPRIEQIFVNAPAGWLQSDMERRLFMARRRIEKRIEDKEFYVCSFSNLVTIYKGLCMPADLPRFYLDLADLRLESAICLFHQRFSTNTVPRWPLAQPFRYLAHNGEINTIAGNRQWARARAYKFKTPLIPDLQDASPFVNETGSDSSSLDNMLELFLSGGMDIIRAMRLLVPPAWQNNPDMDPELRAFFDFNSMHMEPWDGPAGIVMSDGRYAACNLDRNGLRPARYVITKDKLITCASEVGIWDYQPDEVVEKGRVGPGELMVIDTRHGRILHSAETDDDLKSRHPYKEWMEKNVQRLVPFEELPDDQVGNREFDDALLETYQKQFGYSAEELDQILRVLGENGQEATGSMGDDTPFAVLSSRPRIIYDYFRQQFAQVTNPPIDPLREAHVMSLATCIGREMNVFCEAEGQAHRLSFKSPILLYSDFKQLLSQDRQHYRADVLDLTFEPEKQTLQQTIEKLCDAAEHKVRDGAVLLVLSDRGIAEKRLPVPAPMAVGAIQRRLVEKSLRCDANLIVETASARDPHHFAVLLGFGATAIYPYLAYETLARMVDNRTIEKPYRAVMLNYRNGINKGLYKIMSKMGISTVASYRCSQLFEAVGLHRDVSTQCFQGVVSRIGGANFSDFEQDLQNLAKRAWLKRKTLDQGGLLKFIHGGEYHAYNPDVVTSLHKAVKSGEYSDYEQYSKLVNQRPTATLRDLLALKPQEGAAISIDEVEPATEMFKRFDTAAMSIGALSPEAHESLAEAMNSLGGFSNSGEGGEDPARYRTNKVSRIKQVASGRFGVTPAYLVNADVIQIKVAQGAKPGEGGQLPGDKVTPYIARLRYSVPGVTLISPPPHHDIYSIEDLAQLIFDLKQINPKAMISVKLVSEPGVGTIATGVAKAYADLITIAGYDGGTGASPLTSVKYAGCPWELGLVETQQALVANGLRHKIRLQVDGGLKTGLDIIKAAILGAESFGFGTGPMVALGCKYLRICHLNNCATGVATQDEKLRRDHYHGLPERVTNYFKFIAHETRMLMAELGVSRLVDLIGRTDLLVELEGFTAKQNKLDLSPLLHTAQPQPGKTPYCTESNPSFDKGLLNKELLAQALPHVEAKQSKALYFDIRNTDRSVGATLSGEIAAQYGDQGLASDPIKVYLTGTAGQSFGVWNAGGVELALTGDANDYVGKGMAGGSIAVRPPVGSAFRSHEASIIGNTCLYGATGGKLFAAGRAGERFAVRNSGAITVVEGIGDNGCEYMTGGIVCVLGRTGVNFGAGMTGGFAYVLDEDGEFRKRVNPELVEVLDVEQLAIHEEHLRGLITEHVQHTGSQRAEEILANWPAWASKFALVKPKSSDVKALLGHRSRSAAELRVLAQ</sequence>
<dbReference type="InterPro" id="IPR029055">
    <property type="entry name" value="Ntn_hydrolases_N"/>
</dbReference>
<dbReference type="Gene3D" id="3.60.20.10">
    <property type="entry name" value="Glutamine Phosphoribosylpyrophosphate, subunit 1, domain 1"/>
    <property type="match status" value="1"/>
</dbReference>
<gene>
    <name evidence="26" type="ORF">BN1221_01148</name>
</gene>
<keyword evidence="13" id="KW-0521">NADP</keyword>
<evidence type="ECO:0000256" key="11">
    <source>
        <dbReference type="ARBA" id="ARBA00022723"/>
    </source>
</evidence>
<dbReference type="PROSITE" id="PS51278">
    <property type="entry name" value="GATASE_TYPE_2"/>
    <property type="match status" value="1"/>
</dbReference>
<dbReference type="SUPFAM" id="SSF69336">
    <property type="entry name" value="Alpha subunit of glutamate synthase, C-terminal domain"/>
    <property type="match status" value="1"/>
</dbReference>
<comment type="catalytic activity">
    <reaction evidence="21">
        <text>2 L-glutamate + NADP(+) = L-glutamine + 2-oxoglutarate + NADPH + H(+)</text>
        <dbReference type="Rhea" id="RHEA:15501"/>
        <dbReference type="ChEBI" id="CHEBI:15378"/>
        <dbReference type="ChEBI" id="CHEBI:16810"/>
        <dbReference type="ChEBI" id="CHEBI:29985"/>
        <dbReference type="ChEBI" id="CHEBI:57783"/>
        <dbReference type="ChEBI" id="CHEBI:58349"/>
        <dbReference type="ChEBI" id="CHEBI:58359"/>
        <dbReference type="EC" id="1.4.1.13"/>
    </reaction>
</comment>
<dbReference type="GO" id="GO:0004355">
    <property type="term" value="F:glutamate synthase (NADPH) activity"/>
    <property type="evidence" value="ECO:0007669"/>
    <property type="project" value="UniProtKB-EC"/>
</dbReference>
<dbReference type="GO" id="GO:0046872">
    <property type="term" value="F:metal ion binding"/>
    <property type="evidence" value="ECO:0007669"/>
    <property type="project" value="UniProtKB-KW"/>
</dbReference>
<dbReference type="InterPro" id="IPR017932">
    <property type="entry name" value="GATase_2_dom"/>
</dbReference>
<evidence type="ECO:0000259" key="25">
    <source>
        <dbReference type="PROSITE" id="PS51278"/>
    </source>
</evidence>
<evidence type="ECO:0000256" key="13">
    <source>
        <dbReference type="ARBA" id="ARBA00022857"/>
    </source>
</evidence>
<dbReference type="SUPFAM" id="SSF56235">
    <property type="entry name" value="N-terminal nucleophile aminohydrolases (Ntn hydrolases)"/>
    <property type="match status" value="1"/>
</dbReference>
<keyword evidence="11" id="KW-0479">Metal-binding</keyword>
<dbReference type="GO" id="GO:0019676">
    <property type="term" value="P:ammonia assimilation cycle"/>
    <property type="evidence" value="ECO:0007669"/>
    <property type="project" value="TreeGrafter"/>
</dbReference>
<comment type="cofactor">
    <cofactor evidence="3">
        <name>FAD</name>
        <dbReference type="ChEBI" id="CHEBI:57692"/>
    </cofactor>
</comment>
<evidence type="ECO:0000256" key="1">
    <source>
        <dbReference type="ARBA" id="ARBA00001917"/>
    </source>
</evidence>
<evidence type="ECO:0000256" key="21">
    <source>
        <dbReference type="ARBA" id="ARBA00048151"/>
    </source>
</evidence>
<dbReference type="Pfam" id="PF04898">
    <property type="entry name" value="Glu_syn_central"/>
    <property type="match status" value="1"/>
</dbReference>
<dbReference type="InterPro" id="IPR002932">
    <property type="entry name" value="Glu_synthdom"/>
</dbReference>
<evidence type="ECO:0000256" key="10">
    <source>
        <dbReference type="ARBA" id="ARBA00022643"/>
    </source>
</evidence>
<dbReference type="Pfam" id="PF00310">
    <property type="entry name" value="GATase_2"/>
    <property type="match status" value="1"/>
</dbReference>
<dbReference type="RefSeq" id="WP_048636496.1">
    <property type="nucleotide sequence ID" value="NZ_CGIG01000001.1"/>
</dbReference>
<evidence type="ECO:0000313" key="26">
    <source>
        <dbReference type="EMBL" id="CPR14809.1"/>
    </source>
</evidence>
<evidence type="ECO:0000256" key="12">
    <source>
        <dbReference type="ARBA" id="ARBA00022827"/>
    </source>
</evidence>
<dbReference type="FunFam" id="3.20.20.70:FF:000109">
    <property type="entry name" value="Glutamate synthase, large subunit"/>
    <property type="match status" value="1"/>
</dbReference>
<evidence type="ECO:0000256" key="18">
    <source>
        <dbReference type="ARBA" id="ARBA00023164"/>
    </source>
</evidence>
<evidence type="ECO:0000256" key="17">
    <source>
        <dbReference type="ARBA" id="ARBA00023014"/>
    </source>
</evidence>
<comment type="pathway">
    <text evidence="4">Energy metabolism; nitrogen metabolism.</text>
</comment>
<keyword evidence="9" id="KW-0285">Flavoprotein</keyword>
<evidence type="ECO:0000256" key="22">
    <source>
        <dbReference type="ARBA" id="ARBA00053198"/>
    </source>
</evidence>
<evidence type="ECO:0000256" key="15">
    <source>
        <dbReference type="ARBA" id="ARBA00023002"/>
    </source>
</evidence>
<reference evidence="27" key="1">
    <citation type="submission" date="2015-01" db="EMBL/GenBank/DDBJ databases">
        <authorList>
            <person name="Paterson Steve"/>
        </authorList>
    </citation>
    <scope>NUCLEOTIDE SEQUENCE [LARGE SCALE GENOMIC DNA]</scope>
    <source>
        <strain evidence="27">OBR1</strain>
    </source>
</reference>
<comment type="cofactor">
    <cofactor evidence="1">
        <name>FMN</name>
        <dbReference type="ChEBI" id="CHEBI:58210"/>
    </cofactor>
</comment>
<dbReference type="FunFam" id="2.160.20.60:FF:000002">
    <property type="entry name" value="Glutamate synthase, large subunit"/>
    <property type="match status" value="1"/>
</dbReference>
<proteinExistence type="inferred from homology"/>
<dbReference type="STRING" id="1109412.BN1221_01148"/>
<name>A0A0G4JS34_9GAMM</name>
<evidence type="ECO:0000256" key="7">
    <source>
        <dbReference type="ARBA" id="ARBA00012079"/>
    </source>
</evidence>
<dbReference type="Pfam" id="PF01493">
    <property type="entry name" value="GXGXG"/>
    <property type="match status" value="1"/>
</dbReference>
<dbReference type="Proteomes" id="UP000044377">
    <property type="component" value="Unassembled WGS sequence"/>
</dbReference>
<dbReference type="PANTHER" id="PTHR11938:SF148">
    <property type="entry name" value="GLUTAMATE SYNTHASE [NADPH] LARGE CHAIN"/>
    <property type="match status" value="1"/>
</dbReference>
<dbReference type="Gene3D" id="2.160.20.60">
    <property type="entry name" value="Glutamate synthase, alpha subunit, C-terminal domain"/>
    <property type="match status" value="1"/>
</dbReference>
<dbReference type="InterPro" id="IPR006982">
    <property type="entry name" value="Glu_synth_centr_N"/>
</dbReference>
<dbReference type="SUPFAM" id="SSF51395">
    <property type="entry name" value="FMN-linked oxidoreductases"/>
    <property type="match status" value="1"/>
</dbReference>
<keyword evidence="10" id="KW-0288">FMN</keyword>
<organism evidence="26 27">
    <name type="scientific">Brenneria goodwinii</name>
    <dbReference type="NCBI Taxonomy" id="1109412"/>
    <lineage>
        <taxon>Bacteria</taxon>
        <taxon>Pseudomonadati</taxon>
        <taxon>Pseudomonadota</taxon>
        <taxon>Gammaproteobacteria</taxon>
        <taxon>Enterobacterales</taxon>
        <taxon>Pectobacteriaceae</taxon>
        <taxon>Brenneria</taxon>
    </lineage>
</organism>
<dbReference type="Gene3D" id="3.20.20.70">
    <property type="entry name" value="Aldolase class I"/>
    <property type="match status" value="2"/>
</dbReference>
<dbReference type="InterPro" id="IPR036485">
    <property type="entry name" value="Glu_synth_asu_C_sf"/>
</dbReference>
<comment type="pathway">
    <text evidence="20">Amino-acid biosynthesis; L-glutamate biosynthesis via GLT pathway; L-glutamate from 2-oxoglutarate and L-glutamine (NADP(+) route): step 1/1.</text>
</comment>
<evidence type="ECO:0000256" key="20">
    <source>
        <dbReference type="ARBA" id="ARBA00037898"/>
    </source>
</evidence>
<dbReference type="InterPro" id="IPR050711">
    <property type="entry name" value="ET-N_metabolism_enzyme"/>
</dbReference>
<keyword evidence="27" id="KW-1185">Reference proteome</keyword>
<dbReference type="OrthoDB" id="9758182at2"/>
<evidence type="ECO:0000256" key="19">
    <source>
        <dbReference type="ARBA" id="ARBA00023291"/>
    </source>
</evidence>
<dbReference type="CDD" id="cd00713">
    <property type="entry name" value="GltS"/>
    <property type="match status" value="1"/>
</dbReference>
<evidence type="ECO:0000256" key="2">
    <source>
        <dbReference type="ARBA" id="ARBA00001927"/>
    </source>
</evidence>
<comment type="cofactor">
    <cofactor evidence="2">
        <name>[3Fe-4S] cluster</name>
        <dbReference type="ChEBI" id="CHEBI:21137"/>
    </cofactor>
</comment>
<dbReference type="InterPro" id="IPR002489">
    <property type="entry name" value="Glu_synth_asu_C"/>
</dbReference>
<dbReference type="CDD" id="cd02808">
    <property type="entry name" value="GltS_FMN"/>
    <property type="match status" value="1"/>
</dbReference>
<evidence type="ECO:0000256" key="9">
    <source>
        <dbReference type="ARBA" id="ARBA00022630"/>
    </source>
</evidence>
<keyword evidence="14" id="KW-0315">Glutamine amidotransferase</keyword>
<keyword evidence="17" id="KW-0411">Iron-sulfur</keyword>
<dbReference type="EC" id="1.4.1.13" evidence="7"/>
<dbReference type="Pfam" id="PF01645">
    <property type="entry name" value="Glu_synthase"/>
    <property type="match status" value="1"/>
</dbReference>
<evidence type="ECO:0000256" key="3">
    <source>
        <dbReference type="ARBA" id="ARBA00001974"/>
    </source>
</evidence>
<evidence type="ECO:0000256" key="24">
    <source>
        <dbReference type="ARBA" id="ARBA00079921"/>
    </source>
</evidence>
<evidence type="ECO:0000313" key="27">
    <source>
        <dbReference type="Proteomes" id="UP000044377"/>
    </source>
</evidence>
<feature type="domain" description="Glutamine amidotransferase type-2" evidence="25">
    <location>
        <begin position="12"/>
        <end position="401"/>
    </location>
</feature>
<dbReference type="GO" id="GO:0006537">
    <property type="term" value="P:glutamate biosynthetic process"/>
    <property type="evidence" value="ECO:0007669"/>
    <property type="project" value="UniProtKB-KW"/>
</dbReference>
<evidence type="ECO:0000256" key="14">
    <source>
        <dbReference type="ARBA" id="ARBA00022962"/>
    </source>
</evidence>
<keyword evidence="12" id="KW-0274">FAD</keyword>
<evidence type="ECO:0000256" key="23">
    <source>
        <dbReference type="ARBA" id="ARBA00072108"/>
    </source>
</evidence>